<dbReference type="AlphaFoldDB" id="A0A6A6DEB9"/>
<evidence type="ECO:0000313" key="3">
    <source>
        <dbReference type="EMBL" id="KAF2176559.1"/>
    </source>
</evidence>
<dbReference type="InterPro" id="IPR015889">
    <property type="entry name" value="Intradiol_dOase_core"/>
</dbReference>
<keyword evidence="3" id="KW-0560">Oxidoreductase</keyword>
<feature type="domain" description="Intradiol ring-cleavage dioxygenases" evidence="2">
    <location>
        <begin position="123"/>
        <end position="224"/>
    </location>
</feature>
<feature type="signal peptide" evidence="1">
    <location>
        <begin position="1"/>
        <end position="21"/>
    </location>
</feature>
<reference evidence="3" key="1">
    <citation type="journal article" date="2020" name="Stud. Mycol.">
        <title>101 Dothideomycetes genomes: a test case for predicting lifestyles and emergence of pathogens.</title>
        <authorList>
            <person name="Haridas S."/>
            <person name="Albert R."/>
            <person name="Binder M."/>
            <person name="Bloem J."/>
            <person name="Labutti K."/>
            <person name="Salamov A."/>
            <person name="Andreopoulos B."/>
            <person name="Baker S."/>
            <person name="Barry K."/>
            <person name="Bills G."/>
            <person name="Bluhm B."/>
            <person name="Cannon C."/>
            <person name="Castanera R."/>
            <person name="Culley D."/>
            <person name="Daum C."/>
            <person name="Ezra D."/>
            <person name="Gonzalez J."/>
            <person name="Henrissat B."/>
            <person name="Kuo A."/>
            <person name="Liang C."/>
            <person name="Lipzen A."/>
            <person name="Lutzoni F."/>
            <person name="Magnuson J."/>
            <person name="Mondo S."/>
            <person name="Nolan M."/>
            <person name="Ohm R."/>
            <person name="Pangilinan J."/>
            <person name="Park H.-J."/>
            <person name="Ramirez L."/>
            <person name="Alfaro M."/>
            <person name="Sun H."/>
            <person name="Tritt A."/>
            <person name="Yoshinaga Y."/>
            <person name="Zwiers L.-H."/>
            <person name="Turgeon B."/>
            <person name="Goodwin S."/>
            <person name="Spatafora J."/>
            <person name="Crous P."/>
            <person name="Grigoriev I."/>
        </authorList>
    </citation>
    <scope>NUCLEOTIDE SEQUENCE</scope>
    <source>
        <strain evidence="3">CBS 207.26</strain>
    </source>
</reference>
<name>A0A6A6DEB9_9PEZI</name>
<keyword evidence="4" id="KW-1185">Reference proteome</keyword>
<dbReference type="CDD" id="cd03457">
    <property type="entry name" value="intradiol_dioxygenase_like"/>
    <property type="match status" value="1"/>
</dbReference>
<dbReference type="OrthoDB" id="121380at2759"/>
<keyword evidence="1" id="KW-0732">Signal</keyword>
<dbReference type="Pfam" id="PF00775">
    <property type="entry name" value="Dioxygenase_C"/>
    <property type="match status" value="1"/>
</dbReference>
<evidence type="ECO:0000259" key="2">
    <source>
        <dbReference type="Pfam" id="PF00775"/>
    </source>
</evidence>
<protein>
    <submittedName>
        <fullName evidence="3">Extracellular dioxygenase-like protein</fullName>
    </submittedName>
</protein>
<dbReference type="Proteomes" id="UP000800200">
    <property type="component" value="Unassembled WGS sequence"/>
</dbReference>
<dbReference type="SUPFAM" id="SSF49482">
    <property type="entry name" value="Aromatic compound dioxygenase"/>
    <property type="match status" value="1"/>
</dbReference>
<dbReference type="GO" id="GO:0008199">
    <property type="term" value="F:ferric iron binding"/>
    <property type="evidence" value="ECO:0007669"/>
    <property type="project" value="InterPro"/>
</dbReference>
<dbReference type="PANTHER" id="PTHR34315:SF1">
    <property type="entry name" value="INTRADIOL RING-CLEAVAGE DIOXYGENASES DOMAIN-CONTAINING PROTEIN-RELATED"/>
    <property type="match status" value="1"/>
</dbReference>
<accession>A0A6A6DEB9</accession>
<gene>
    <name evidence="3" type="ORF">K469DRAFT_698336</name>
</gene>
<dbReference type="InterPro" id="IPR000627">
    <property type="entry name" value="Intradiol_dOase_C"/>
</dbReference>
<evidence type="ECO:0000256" key="1">
    <source>
        <dbReference type="SAM" id="SignalP"/>
    </source>
</evidence>
<dbReference type="GO" id="GO:0016702">
    <property type="term" value="F:oxidoreductase activity, acting on single donors with incorporation of molecular oxygen, incorporation of two atoms of oxygen"/>
    <property type="evidence" value="ECO:0007669"/>
    <property type="project" value="InterPro"/>
</dbReference>
<sequence>MVLIKSIALLVASVLPTTLHAHPGHDASAEMAQRAAYMEKAERRSLAHCAAKLKDGGIEQRSIARRQQMVEKLRKRKLLQTRDFRTVLNTSHHSTQSYTSQTPADVLFAGNKSCILSPEVTEGPYYVSGELVRQNVVEKEPGVPLTYEVQVLNINTCEPLTGVLLEMWHCNSTGVYGGIAGGNGNGVADERNLNNTALRGIQPSKNEGVVIFDTIVPGHYMGRTPHIHVMAHLNATVLPNSTITGGTVSHVGQLFFDQSLISAVKATTPYNTNTQPLTTNEQDFIMAQESEVGDPVLEYTMLGSKLEDGLFGWIAFGVDPATNRNVNAAATYGKDGGKANPNSGFPGGFPGGPMPSGGFPPFPSGFTGFPSGFQPPSGFPMPTNFPRPSFLIRIEHDEGKELFDKR</sequence>
<dbReference type="PANTHER" id="PTHR34315">
    <property type="match status" value="1"/>
</dbReference>
<feature type="chain" id="PRO_5025365042" evidence="1">
    <location>
        <begin position="22"/>
        <end position="406"/>
    </location>
</feature>
<proteinExistence type="predicted"/>
<keyword evidence="3" id="KW-0223">Dioxygenase</keyword>
<dbReference type="Gene3D" id="2.60.130.10">
    <property type="entry name" value="Aromatic compound dioxygenase"/>
    <property type="match status" value="1"/>
</dbReference>
<organism evidence="3 4">
    <name type="scientific">Zopfia rhizophila CBS 207.26</name>
    <dbReference type="NCBI Taxonomy" id="1314779"/>
    <lineage>
        <taxon>Eukaryota</taxon>
        <taxon>Fungi</taxon>
        <taxon>Dikarya</taxon>
        <taxon>Ascomycota</taxon>
        <taxon>Pezizomycotina</taxon>
        <taxon>Dothideomycetes</taxon>
        <taxon>Dothideomycetes incertae sedis</taxon>
        <taxon>Zopfiaceae</taxon>
        <taxon>Zopfia</taxon>
    </lineage>
</organism>
<dbReference type="EMBL" id="ML994705">
    <property type="protein sequence ID" value="KAF2176559.1"/>
    <property type="molecule type" value="Genomic_DNA"/>
</dbReference>
<evidence type="ECO:0000313" key="4">
    <source>
        <dbReference type="Proteomes" id="UP000800200"/>
    </source>
</evidence>